<name>A0ABU6ZBA3_9FABA</name>
<keyword evidence="2" id="KW-1185">Reference proteome</keyword>
<evidence type="ECO:0000313" key="2">
    <source>
        <dbReference type="Proteomes" id="UP001341840"/>
    </source>
</evidence>
<dbReference type="EMBL" id="JASCZI010271987">
    <property type="protein sequence ID" value="MED6218849.1"/>
    <property type="molecule type" value="Genomic_DNA"/>
</dbReference>
<proteinExistence type="predicted"/>
<gene>
    <name evidence="1" type="ORF">PIB30_116845</name>
</gene>
<protein>
    <submittedName>
        <fullName evidence="1">Uncharacterized protein</fullName>
    </submittedName>
</protein>
<dbReference type="Proteomes" id="UP001341840">
    <property type="component" value="Unassembled WGS sequence"/>
</dbReference>
<comment type="caution">
    <text evidence="1">The sequence shown here is derived from an EMBL/GenBank/DDBJ whole genome shotgun (WGS) entry which is preliminary data.</text>
</comment>
<accession>A0ABU6ZBA3</accession>
<organism evidence="1 2">
    <name type="scientific">Stylosanthes scabra</name>
    <dbReference type="NCBI Taxonomy" id="79078"/>
    <lineage>
        <taxon>Eukaryota</taxon>
        <taxon>Viridiplantae</taxon>
        <taxon>Streptophyta</taxon>
        <taxon>Embryophyta</taxon>
        <taxon>Tracheophyta</taxon>
        <taxon>Spermatophyta</taxon>
        <taxon>Magnoliopsida</taxon>
        <taxon>eudicotyledons</taxon>
        <taxon>Gunneridae</taxon>
        <taxon>Pentapetalae</taxon>
        <taxon>rosids</taxon>
        <taxon>fabids</taxon>
        <taxon>Fabales</taxon>
        <taxon>Fabaceae</taxon>
        <taxon>Papilionoideae</taxon>
        <taxon>50 kb inversion clade</taxon>
        <taxon>dalbergioids sensu lato</taxon>
        <taxon>Dalbergieae</taxon>
        <taxon>Pterocarpus clade</taxon>
        <taxon>Stylosanthes</taxon>
    </lineage>
</organism>
<evidence type="ECO:0000313" key="1">
    <source>
        <dbReference type="EMBL" id="MED6218849.1"/>
    </source>
</evidence>
<sequence>MFLSGDHSPWRAPPRVSFSGTRVHQKPCTPHTPPLLNRECLTKDKEKEITFFCNIVRKKCKPFSQYKHRLLQYKLHFDKLKGCSRSPSPILFKLFWLASASTLTKMMQKTPRRVQVEQEDSTTSSS</sequence>
<reference evidence="1 2" key="1">
    <citation type="journal article" date="2023" name="Plants (Basel)">
        <title>Bridging the Gap: Combining Genomics and Transcriptomics Approaches to Understand Stylosanthes scabra, an Orphan Legume from the Brazilian Caatinga.</title>
        <authorList>
            <person name="Ferreira-Neto J.R.C."/>
            <person name="da Silva M.D."/>
            <person name="Binneck E."/>
            <person name="de Melo N.F."/>
            <person name="da Silva R.H."/>
            <person name="de Melo A.L.T.M."/>
            <person name="Pandolfi V."/>
            <person name="Bustamante F.O."/>
            <person name="Brasileiro-Vidal A.C."/>
            <person name="Benko-Iseppon A.M."/>
        </authorList>
    </citation>
    <scope>NUCLEOTIDE SEQUENCE [LARGE SCALE GENOMIC DNA]</scope>
    <source>
        <tissue evidence="1">Leaves</tissue>
    </source>
</reference>